<evidence type="ECO:0000313" key="1">
    <source>
        <dbReference type="Proteomes" id="UP000887576"/>
    </source>
</evidence>
<name>A0AC34QEW4_9BILA</name>
<evidence type="ECO:0000313" key="2">
    <source>
        <dbReference type="WBParaSite" id="JU765_v2.g15798.t1"/>
    </source>
</evidence>
<sequence length="356" mass="40968">MLHKQTAVNPRAVVREIKKCKGLQGQHREREVETLAQYISDTVQVFRPENRRTTVRNGWNATILYLFIKFLYLVNIVGQLLIMDKFLGGSYLSWGYETLTDVAQGKPWQESEIFPRVIMCDFTVRRLGNPFQRYSIQCVIMMNMINEKLYLFLYVWFAIVAVVTAINFLYYLFVLCFPRFRIAFIYANVNKSKTDLDMSQKDFRQFVQEYLRPDGVLLLQFVRQHVGGRVTYDLVNQLLKNFKGKTSSFEPSPQIKGFRNQNYKKNLARHNPGTYKSSNYGPESLYPGFGTNQNESSDLDYIDNAATLPMGDQRTPVRPIIASATVPPRIFSPGSPSNASAPVENQYSQLPPKTSV</sequence>
<proteinExistence type="predicted"/>
<reference evidence="2" key="1">
    <citation type="submission" date="2022-11" db="UniProtKB">
        <authorList>
            <consortium name="WormBaseParasite"/>
        </authorList>
    </citation>
    <scope>IDENTIFICATION</scope>
</reference>
<organism evidence="1 2">
    <name type="scientific">Panagrolaimus sp. JU765</name>
    <dbReference type="NCBI Taxonomy" id="591449"/>
    <lineage>
        <taxon>Eukaryota</taxon>
        <taxon>Metazoa</taxon>
        <taxon>Ecdysozoa</taxon>
        <taxon>Nematoda</taxon>
        <taxon>Chromadorea</taxon>
        <taxon>Rhabditida</taxon>
        <taxon>Tylenchina</taxon>
        <taxon>Panagrolaimomorpha</taxon>
        <taxon>Panagrolaimoidea</taxon>
        <taxon>Panagrolaimidae</taxon>
        <taxon>Panagrolaimus</taxon>
    </lineage>
</organism>
<dbReference type="Proteomes" id="UP000887576">
    <property type="component" value="Unplaced"/>
</dbReference>
<protein>
    <submittedName>
        <fullName evidence="2">Innexin</fullName>
    </submittedName>
</protein>
<dbReference type="WBParaSite" id="JU765_v2.g15798.t1">
    <property type="protein sequence ID" value="JU765_v2.g15798.t1"/>
    <property type="gene ID" value="JU765_v2.g15798"/>
</dbReference>
<accession>A0AC34QEW4</accession>